<comment type="caution">
    <text evidence="2">The sequence shown here is derived from an EMBL/GenBank/DDBJ whole genome shotgun (WGS) entry which is preliminary data.</text>
</comment>
<dbReference type="Proteomes" id="UP001151760">
    <property type="component" value="Unassembled WGS sequence"/>
</dbReference>
<dbReference type="InterPro" id="IPR013785">
    <property type="entry name" value="Aldolase_TIM"/>
</dbReference>
<sequence>MFSPISLRLRWKPMGRILNTIGLRWKPMGKILNIIGLRWISTGKLLNSYTDKVDSEPSHGSNVDISKIHKCKQTLDSRTCTSINVQQKQRIDFSARTSYNVKQENLRVWLLKKLISQKPVSHISNGENQVVSKSSVVTTGDASDKRQQQQDFTSSTSTQVPIVTADGNFDGYLILSTRKLICGDIHGQFHDLAEPFRIGGKVLWFEIGVCFDLIRCISTGSPSLRYLLLPVRSPVTICGDIHDQFHDLTELFHRGGKVQWQETLRGCVAGISTTMKYDKGFPYRMSVKQKKKLIYMIFQPLSRSKVPVIGPTTVHAQNNMVVTTGDIHRLKQKIFIKYIMLDHVNDEEQHAHLLGKLLQTFEVVVNLIPFNLIGAGAVTDIEDLHL</sequence>
<dbReference type="PANTHER" id="PTHR45619">
    <property type="entry name" value="SERINE/THREONINE-PROTEIN PHOSPHATASE PP2A-RELATED"/>
    <property type="match status" value="1"/>
</dbReference>
<name>A0ABQ4XI38_9ASTR</name>
<dbReference type="InterPro" id="IPR029052">
    <property type="entry name" value="Metallo-depent_PP-like"/>
</dbReference>
<evidence type="ECO:0000256" key="1">
    <source>
        <dbReference type="SAM" id="MobiDB-lite"/>
    </source>
</evidence>
<dbReference type="InterPro" id="IPR047129">
    <property type="entry name" value="PPA2-like"/>
</dbReference>
<proteinExistence type="predicted"/>
<keyword evidence="3" id="KW-1185">Reference proteome</keyword>
<gene>
    <name evidence="2" type="ORF">Tco_0679523</name>
</gene>
<protein>
    <submittedName>
        <fullName evidence="2">Ribonuclease H-like domain-containing protein</fullName>
    </submittedName>
</protein>
<evidence type="ECO:0000313" key="2">
    <source>
        <dbReference type="EMBL" id="GJS64959.1"/>
    </source>
</evidence>
<feature type="region of interest" description="Disordered" evidence="1">
    <location>
        <begin position="134"/>
        <end position="154"/>
    </location>
</feature>
<evidence type="ECO:0000313" key="3">
    <source>
        <dbReference type="Proteomes" id="UP001151760"/>
    </source>
</evidence>
<accession>A0ABQ4XI38</accession>
<dbReference type="Gene3D" id="3.20.20.70">
    <property type="entry name" value="Aldolase class I"/>
    <property type="match status" value="1"/>
</dbReference>
<reference evidence="2" key="1">
    <citation type="journal article" date="2022" name="Int. J. Mol. Sci.">
        <title>Draft Genome of Tanacetum Coccineum: Genomic Comparison of Closely Related Tanacetum-Family Plants.</title>
        <authorList>
            <person name="Yamashiro T."/>
            <person name="Shiraishi A."/>
            <person name="Nakayama K."/>
            <person name="Satake H."/>
        </authorList>
    </citation>
    <scope>NUCLEOTIDE SEQUENCE</scope>
</reference>
<dbReference type="Gene3D" id="3.60.21.10">
    <property type="match status" value="1"/>
</dbReference>
<organism evidence="2 3">
    <name type="scientific">Tanacetum coccineum</name>
    <dbReference type="NCBI Taxonomy" id="301880"/>
    <lineage>
        <taxon>Eukaryota</taxon>
        <taxon>Viridiplantae</taxon>
        <taxon>Streptophyta</taxon>
        <taxon>Embryophyta</taxon>
        <taxon>Tracheophyta</taxon>
        <taxon>Spermatophyta</taxon>
        <taxon>Magnoliopsida</taxon>
        <taxon>eudicotyledons</taxon>
        <taxon>Gunneridae</taxon>
        <taxon>Pentapetalae</taxon>
        <taxon>asterids</taxon>
        <taxon>campanulids</taxon>
        <taxon>Asterales</taxon>
        <taxon>Asteraceae</taxon>
        <taxon>Asteroideae</taxon>
        <taxon>Anthemideae</taxon>
        <taxon>Anthemidinae</taxon>
        <taxon>Tanacetum</taxon>
    </lineage>
</organism>
<dbReference type="EMBL" id="BQNB010009541">
    <property type="protein sequence ID" value="GJS64959.1"/>
    <property type="molecule type" value="Genomic_DNA"/>
</dbReference>
<reference evidence="2" key="2">
    <citation type="submission" date="2022-01" db="EMBL/GenBank/DDBJ databases">
        <authorList>
            <person name="Yamashiro T."/>
            <person name="Shiraishi A."/>
            <person name="Satake H."/>
            <person name="Nakayama K."/>
        </authorList>
    </citation>
    <scope>NUCLEOTIDE SEQUENCE</scope>
</reference>